<comment type="caution">
    <text evidence="2">The sequence shown here is derived from an EMBL/GenBank/DDBJ whole genome shotgun (WGS) entry which is preliminary data.</text>
</comment>
<evidence type="ECO:0000313" key="2">
    <source>
        <dbReference type="EMBL" id="GAA5164614.1"/>
    </source>
</evidence>
<accession>A0ABP9QN31</accession>
<dbReference type="EMBL" id="BAABLD010000008">
    <property type="protein sequence ID" value="GAA5164614.1"/>
    <property type="molecule type" value="Genomic_DNA"/>
</dbReference>
<dbReference type="InterPro" id="IPR041049">
    <property type="entry name" value="DUF5615"/>
</dbReference>
<name>A0ABP9QN31_9RHOO</name>
<gene>
    <name evidence="2" type="ORF">GCM10025770_18860</name>
</gene>
<dbReference type="RefSeq" id="WP_345532664.1">
    <property type="nucleotide sequence ID" value="NZ_BAABLD010000008.1"/>
</dbReference>
<reference evidence="3" key="1">
    <citation type="journal article" date="2019" name="Int. J. Syst. Evol. Microbiol.">
        <title>The Global Catalogue of Microorganisms (GCM) 10K type strain sequencing project: providing services to taxonomists for standard genome sequencing and annotation.</title>
        <authorList>
            <consortium name="The Broad Institute Genomics Platform"/>
            <consortium name="The Broad Institute Genome Sequencing Center for Infectious Disease"/>
            <person name="Wu L."/>
            <person name="Ma J."/>
        </authorList>
    </citation>
    <scope>NUCLEOTIDE SEQUENCE [LARGE SCALE GENOMIC DNA]</scope>
    <source>
        <strain evidence="3">JCM 18715</strain>
    </source>
</reference>
<evidence type="ECO:0000313" key="3">
    <source>
        <dbReference type="Proteomes" id="UP001500547"/>
    </source>
</evidence>
<evidence type="ECO:0000259" key="1">
    <source>
        <dbReference type="Pfam" id="PF18480"/>
    </source>
</evidence>
<dbReference type="Proteomes" id="UP001500547">
    <property type="component" value="Unassembled WGS sequence"/>
</dbReference>
<organism evidence="2 3">
    <name type="scientific">Viridibacterium curvum</name>
    <dbReference type="NCBI Taxonomy" id="1101404"/>
    <lineage>
        <taxon>Bacteria</taxon>
        <taxon>Pseudomonadati</taxon>
        <taxon>Pseudomonadota</taxon>
        <taxon>Betaproteobacteria</taxon>
        <taxon>Rhodocyclales</taxon>
        <taxon>Rhodocyclaceae</taxon>
        <taxon>Viridibacterium</taxon>
    </lineage>
</organism>
<sequence>MRFLVDAQLPPALARWFRQQGCEAQHVFDLFSAHVPDLLIWQEAARLQAIIVTKDEDFPARAMRDAAGPAVLWLRVGNTSNAALIRRIEQVWDDVRLAFESGERLIELRD</sequence>
<keyword evidence="3" id="KW-1185">Reference proteome</keyword>
<protein>
    <recommendedName>
        <fullName evidence="1">DUF5615 domain-containing protein</fullName>
    </recommendedName>
</protein>
<dbReference type="Pfam" id="PF18480">
    <property type="entry name" value="DUF5615"/>
    <property type="match status" value="1"/>
</dbReference>
<proteinExistence type="predicted"/>
<feature type="domain" description="DUF5615" evidence="1">
    <location>
        <begin position="1"/>
        <end position="102"/>
    </location>
</feature>